<comment type="catalytic activity">
    <reaction evidence="15">
        <text>a CDP-1,2-diacyl-sn-glycerol + sn-glycerol 3-phosphate = a 1,2-diacyl-sn-glycero-3-phospho-(1'-sn-glycero-3'-phosphate) + CMP + H(+)</text>
        <dbReference type="Rhea" id="RHEA:12593"/>
        <dbReference type="ChEBI" id="CHEBI:15378"/>
        <dbReference type="ChEBI" id="CHEBI:57597"/>
        <dbReference type="ChEBI" id="CHEBI:58332"/>
        <dbReference type="ChEBI" id="CHEBI:60110"/>
        <dbReference type="ChEBI" id="CHEBI:60377"/>
        <dbReference type="EC" id="2.7.8.5"/>
    </reaction>
</comment>
<dbReference type="RefSeq" id="WP_238242286.1">
    <property type="nucleotide sequence ID" value="NZ_BPQP01000004.1"/>
</dbReference>
<evidence type="ECO:0000313" key="19">
    <source>
        <dbReference type="Proteomes" id="UP001055125"/>
    </source>
</evidence>
<accession>A0ABQ4RTS6</accession>
<gene>
    <name evidence="18" type="primary">pgsA_1</name>
    <name evidence="18" type="ORF">OCOJLMKI_0264</name>
</gene>
<sequence>MTIPNLITIGRLVLVPFVVAMIVQGAWDLAFAAFLVAGISDAVDGFIARRFAMKSELGAYIDPLADKALLVSIYVALAVQGVLPPWLAIVVVSRDAMILCAIMISWLMDRPVAIRPLLVSKLNTAVQIALAAFVLGAKAWGAGPGAVAPWAMVTVAVLTGLSAMAYFRVWLRHMAAEA</sequence>
<keyword evidence="8 16" id="KW-0808">Transferase</keyword>
<dbReference type="EC" id="2.7.8.5" evidence="5"/>
<keyword evidence="11" id="KW-0443">Lipid metabolism</keyword>
<feature type="transmembrane region" description="Helical" evidence="17">
    <location>
        <begin position="119"/>
        <end position="141"/>
    </location>
</feature>
<dbReference type="PROSITE" id="PS00379">
    <property type="entry name" value="CDP_ALCOHOL_P_TRANSF"/>
    <property type="match status" value="1"/>
</dbReference>
<organism evidence="18 19">
    <name type="scientific">Methylobacterium iners</name>
    <dbReference type="NCBI Taxonomy" id="418707"/>
    <lineage>
        <taxon>Bacteria</taxon>
        <taxon>Pseudomonadati</taxon>
        <taxon>Pseudomonadota</taxon>
        <taxon>Alphaproteobacteria</taxon>
        <taxon>Hyphomicrobiales</taxon>
        <taxon>Methylobacteriaceae</taxon>
        <taxon>Methylobacterium</taxon>
    </lineage>
</organism>
<dbReference type="InterPro" id="IPR050324">
    <property type="entry name" value="CDP-alcohol_PTase-I"/>
</dbReference>
<dbReference type="Proteomes" id="UP001055125">
    <property type="component" value="Unassembled WGS sequence"/>
</dbReference>
<feature type="transmembrane region" description="Helical" evidence="17">
    <location>
        <begin position="147"/>
        <end position="167"/>
    </location>
</feature>
<evidence type="ECO:0000256" key="16">
    <source>
        <dbReference type="RuleBase" id="RU003750"/>
    </source>
</evidence>
<evidence type="ECO:0000256" key="9">
    <source>
        <dbReference type="ARBA" id="ARBA00022692"/>
    </source>
</evidence>
<dbReference type="InterPro" id="IPR000462">
    <property type="entry name" value="CDP-OH_P_trans"/>
</dbReference>
<keyword evidence="7" id="KW-0444">Lipid biosynthesis</keyword>
<evidence type="ECO:0000256" key="13">
    <source>
        <dbReference type="ARBA" id="ARBA00023209"/>
    </source>
</evidence>
<dbReference type="Pfam" id="PF01066">
    <property type="entry name" value="CDP-OH_P_transf"/>
    <property type="match status" value="1"/>
</dbReference>
<dbReference type="InterPro" id="IPR048254">
    <property type="entry name" value="CDP_ALCOHOL_P_TRANSF_CS"/>
</dbReference>
<evidence type="ECO:0000256" key="11">
    <source>
        <dbReference type="ARBA" id="ARBA00023098"/>
    </source>
</evidence>
<evidence type="ECO:0000256" key="12">
    <source>
        <dbReference type="ARBA" id="ARBA00023136"/>
    </source>
</evidence>
<evidence type="ECO:0000256" key="7">
    <source>
        <dbReference type="ARBA" id="ARBA00022516"/>
    </source>
</evidence>
<evidence type="ECO:0000256" key="6">
    <source>
        <dbReference type="ARBA" id="ARBA00014944"/>
    </source>
</evidence>
<evidence type="ECO:0000256" key="10">
    <source>
        <dbReference type="ARBA" id="ARBA00022989"/>
    </source>
</evidence>
<reference evidence="18" key="1">
    <citation type="journal article" date="2021" name="Front. Microbiol.">
        <title>Comprehensive Comparative Genomics and Phenotyping of Methylobacterium Species.</title>
        <authorList>
            <person name="Alessa O."/>
            <person name="Ogura Y."/>
            <person name="Fujitani Y."/>
            <person name="Takami H."/>
            <person name="Hayashi T."/>
            <person name="Sahin N."/>
            <person name="Tani A."/>
        </authorList>
    </citation>
    <scope>NUCLEOTIDE SEQUENCE</scope>
    <source>
        <strain evidence="18">DSM 19015</strain>
    </source>
</reference>
<evidence type="ECO:0000256" key="15">
    <source>
        <dbReference type="ARBA" id="ARBA00048586"/>
    </source>
</evidence>
<evidence type="ECO:0000256" key="8">
    <source>
        <dbReference type="ARBA" id="ARBA00022679"/>
    </source>
</evidence>
<keyword evidence="12 17" id="KW-0472">Membrane</keyword>
<evidence type="ECO:0000256" key="5">
    <source>
        <dbReference type="ARBA" id="ARBA00013170"/>
    </source>
</evidence>
<name>A0ABQ4RTS6_9HYPH</name>
<dbReference type="InterPro" id="IPR004570">
    <property type="entry name" value="Phosphatidylglycerol_P_synth"/>
</dbReference>
<reference evidence="18" key="2">
    <citation type="submission" date="2021-08" db="EMBL/GenBank/DDBJ databases">
        <authorList>
            <person name="Tani A."/>
            <person name="Ola A."/>
            <person name="Ogura Y."/>
            <person name="Katsura K."/>
            <person name="Hayashi T."/>
        </authorList>
    </citation>
    <scope>NUCLEOTIDE SEQUENCE</scope>
    <source>
        <strain evidence="18">DSM 19015</strain>
    </source>
</reference>
<protein>
    <recommendedName>
        <fullName evidence="6">CDP-diacylglycerol--glycerol-3-phosphate 3-phosphatidyltransferase</fullName>
        <ecNumber evidence="5">2.7.8.5</ecNumber>
    </recommendedName>
</protein>
<dbReference type="PANTHER" id="PTHR14269">
    <property type="entry name" value="CDP-DIACYLGLYCEROL--GLYCEROL-3-PHOSPHATE 3-PHOSPHATIDYLTRANSFERASE-RELATED"/>
    <property type="match status" value="1"/>
</dbReference>
<keyword evidence="14" id="KW-1208">Phospholipid metabolism</keyword>
<dbReference type="PIRSF" id="PIRSF000847">
    <property type="entry name" value="Phos_ph_gly_syn"/>
    <property type="match status" value="1"/>
</dbReference>
<comment type="pathway">
    <text evidence="3">Lipid metabolism.</text>
</comment>
<proteinExistence type="inferred from homology"/>
<comment type="caution">
    <text evidence="18">The sequence shown here is derived from an EMBL/GenBank/DDBJ whole genome shotgun (WGS) entry which is preliminary data.</text>
</comment>
<evidence type="ECO:0000256" key="1">
    <source>
        <dbReference type="ARBA" id="ARBA00004141"/>
    </source>
</evidence>
<feature type="transmembrane region" description="Helical" evidence="17">
    <location>
        <begin position="12"/>
        <end position="36"/>
    </location>
</feature>
<keyword evidence="9 17" id="KW-0812">Transmembrane</keyword>
<dbReference type="PANTHER" id="PTHR14269:SF62">
    <property type="entry name" value="CDP-DIACYLGLYCEROL--GLYCEROL-3-PHOSPHATE 3-PHOSPHATIDYLTRANSFERASE 1, CHLOROPLASTIC"/>
    <property type="match status" value="1"/>
</dbReference>
<dbReference type="InterPro" id="IPR043130">
    <property type="entry name" value="CDP-OH_PTrfase_TM_dom"/>
</dbReference>
<keyword evidence="19" id="KW-1185">Reference proteome</keyword>
<evidence type="ECO:0000256" key="3">
    <source>
        <dbReference type="ARBA" id="ARBA00005189"/>
    </source>
</evidence>
<comment type="subcellular location">
    <subcellularLocation>
        <location evidence="1">Membrane</location>
        <topology evidence="1">Multi-pass membrane protein</topology>
    </subcellularLocation>
</comment>
<evidence type="ECO:0000256" key="4">
    <source>
        <dbReference type="ARBA" id="ARBA00010441"/>
    </source>
</evidence>
<keyword evidence="10 17" id="KW-1133">Transmembrane helix</keyword>
<keyword evidence="13" id="KW-0594">Phospholipid biosynthesis</keyword>
<comment type="pathway">
    <text evidence="2">Phospholipid metabolism; phosphatidylglycerol biosynthesis; phosphatidylglycerol from CDP-diacylglycerol: step 1/2.</text>
</comment>
<evidence type="ECO:0000256" key="2">
    <source>
        <dbReference type="ARBA" id="ARBA00005042"/>
    </source>
</evidence>
<evidence type="ECO:0000256" key="17">
    <source>
        <dbReference type="SAM" id="Phobius"/>
    </source>
</evidence>
<comment type="similarity">
    <text evidence="4 16">Belongs to the CDP-alcohol phosphatidyltransferase class-I family.</text>
</comment>
<evidence type="ECO:0000313" key="18">
    <source>
        <dbReference type="EMBL" id="GJD93078.1"/>
    </source>
</evidence>
<dbReference type="Gene3D" id="1.20.120.1760">
    <property type="match status" value="1"/>
</dbReference>
<evidence type="ECO:0000256" key="14">
    <source>
        <dbReference type="ARBA" id="ARBA00023264"/>
    </source>
</evidence>
<dbReference type="EMBL" id="BPQP01000004">
    <property type="protein sequence ID" value="GJD93078.1"/>
    <property type="molecule type" value="Genomic_DNA"/>
</dbReference>